<dbReference type="Proteomes" id="UP001209701">
    <property type="component" value="Unassembled WGS sequence"/>
</dbReference>
<protein>
    <submittedName>
        <fullName evidence="5">Outer membrane beta-barrel protein</fullName>
    </submittedName>
</protein>
<dbReference type="RefSeq" id="WP_263572872.1">
    <property type="nucleotide sequence ID" value="NZ_JAJIRN010000009.1"/>
</dbReference>
<dbReference type="InterPro" id="IPR011250">
    <property type="entry name" value="OMP/PagP_B-barrel"/>
</dbReference>
<dbReference type="Pfam" id="PF13505">
    <property type="entry name" value="OMP_b-brl"/>
    <property type="match status" value="1"/>
</dbReference>
<evidence type="ECO:0000313" key="6">
    <source>
        <dbReference type="Proteomes" id="UP001209701"/>
    </source>
</evidence>
<comment type="subcellular location">
    <subcellularLocation>
        <location evidence="1">Cell outer membrane</location>
    </subcellularLocation>
</comment>
<evidence type="ECO:0000259" key="4">
    <source>
        <dbReference type="Pfam" id="PF13505"/>
    </source>
</evidence>
<dbReference type="Gene3D" id="2.40.160.20">
    <property type="match status" value="1"/>
</dbReference>
<evidence type="ECO:0000256" key="1">
    <source>
        <dbReference type="ARBA" id="ARBA00004442"/>
    </source>
</evidence>
<proteinExistence type="predicted"/>
<keyword evidence="6" id="KW-1185">Reference proteome</keyword>
<evidence type="ECO:0000256" key="2">
    <source>
        <dbReference type="ARBA" id="ARBA00022729"/>
    </source>
</evidence>
<reference evidence="5 6" key="1">
    <citation type="submission" date="2021-11" db="EMBL/GenBank/DDBJ databases">
        <authorList>
            <person name="Liang Q."/>
            <person name="Mou H."/>
            <person name="Liu Z."/>
        </authorList>
    </citation>
    <scope>NUCLEOTIDE SEQUENCE [LARGE SCALE GENOMIC DNA]</scope>
    <source>
        <strain evidence="5 6">CHU3</strain>
    </source>
</reference>
<accession>A0ABT2YJP2</accession>
<keyword evidence="2 3" id="KW-0732">Signal</keyword>
<feature type="chain" id="PRO_5046861436" evidence="3">
    <location>
        <begin position="24"/>
        <end position="181"/>
    </location>
</feature>
<comment type="caution">
    <text evidence="5">The sequence shown here is derived from an EMBL/GenBank/DDBJ whole genome shotgun (WGS) entry which is preliminary data.</text>
</comment>
<feature type="signal peptide" evidence="3">
    <location>
        <begin position="1"/>
        <end position="23"/>
    </location>
</feature>
<organism evidence="5 6">
    <name type="scientific">Roseateles oligotrophus</name>
    <dbReference type="NCBI Taxonomy" id="1769250"/>
    <lineage>
        <taxon>Bacteria</taxon>
        <taxon>Pseudomonadati</taxon>
        <taxon>Pseudomonadota</taxon>
        <taxon>Betaproteobacteria</taxon>
        <taxon>Burkholderiales</taxon>
        <taxon>Sphaerotilaceae</taxon>
        <taxon>Roseateles</taxon>
    </lineage>
</organism>
<dbReference type="EMBL" id="JAJIRN010000009">
    <property type="protein sequence ID" value="MCV2370280.1"/>
    <property type="molecule type" value="Genomic_DNA"/>
</dbReference>
<evidence type="ECO:0000256" key="3">
    <source>
        <dbReference type="SAM" id="SignalP"/>
    </source>
</evidence>
<feature type="domain" description="Outer membrane protein beta-barrel" evidence="4">
    <location>
        <begin position="11"/>
        <end position="181"/>
    </location>
</feature>
<gene>
    <name evidence="5" type="ORF">LNV07_19550</name>
</gene>
<sequence>MKKQIIAITTTFACLTAGGLAQAADEGFYVGGDIGRSSNNLKSPTKPSVGIDKTATNWGVHGGYQFNKYFATELGVTRLGSTHIGSGESTSTSYSLDAIGRLPLTDKFALYGRLGAAHHERSYSGFDKNHGVGFKTGLGAEYALGSNWALRTELTRFNNMPTQGTYGNASNVLSMGVNYRF</sequence>
<evidence type="ECO:0000313" key="5">
    <source>
        <dbReference type="EMBL" id="MCV2370280.1"/>
    </source>
</evidence>
<dbReference type="InterPro" id="IPR027385">
    <property type="entry name" value="Beta-barrel_OMP"/>
</dbReference>
<dbReference type="SUPFAM" id="SSF56925">
    <property type="entry name" value="OMPA-like"/>
    <property type="match status" value="1"/>
</dbReference>
<name>A0ABT2YJP2_9BURK</name>